<proteinExistence type="predicted"/>
<evidence type="ECO:0000259" key="3">
    <source>
        <dbReference type="PROSITE" id="PS51123"/>
    </source>
</evidence>
<feature type="region of interest" description="Disordered" evidence="2">
    <location>
        <begin position="626"/>
        <end position="651"/>
    </location>
</feature>
<keyword evidence="1" id="KW-0472">Membrane</keyword>
<dbReference type="InterPro" id="IPR011659">
    <property type="entry name" value="WD40"/>
</dbReference>
<dbReference type="PANTHER" id="PTHR30329">
    <property type="entry name" value="STATOR ELEMENT OF FLAGELLAR MOTOR COMPLEX"/>
    <property type="match status" value="1"/>
</dbReference>
<comment type="caution">
    <text evidence="4">The sequence shown here is derived from an EMBL/GenBank/DDBJ whole genome shotgun (WGS) entry which is preliminary data.</text>
</comment>
<dbReference type="InterPro" id="IPR006665">
    <property type="entry name" value="OmpA-like"/>
</dbReference>
<dbReference type="Pfam" id="PF07676">
    <property type="entry name" value="PD40"/>
    <property type="match status" value="2"/>
</dbReference>
<name>A0A9E2S756_9BACT</name>
<feature type="domain" description="OmpA-like" evidence="3">
    <location>
        <begin position="532"/>
        <end position="651"/>
    </location>
</feature>
<evidence type="ECO:0000313" key="4">
    <source>
        <dbReference type="EMBL" id="MBV4355704.1"/>
    </source>
</evidence>
<dbReference type="PROSITE" id="PS51123">
    <property type="entry name" value="OMPA_2"/>
    <property type="match status" value="1"/>
</dbReference>
<protein>
    <submittedName>
        <fullName evidence="4">OmpA family protein</fullName>
    </submittedName>
</protein>
<dbReference type="Pfam" id="PF00691">
    <property type="entry name" value="OmpA"/>
    <property type="match status" value="1"/>
</dbReference>
<evidence type="ECO:0000256" key="2">
    <source>
        <dbReference type="SAM" id="MobiDB-lite"/>
    </source>
</evidence>
<gene>
    <name evidence="4" type="ORF">KTO63_01000</name>
</gene>
<dbReference type="RefSeq" id="WP_217789251.1">
    <property type="nucleotide sequence ID" value="NZ_JAHSPG010000001.1"/>
</dbReference>
<accession>A0A9E2S756</accession>
<dbReference type="GO" id="GO:0016020">
    <property type="term" value="C:membrane"/>
    <property type="evidence" value="ECO:0007669"/>
    <property type="project" value="UniProtKB-UniRule"/>
</dbReference>
<dbReference type="EMBL" id="JAHSPG010000001">
    <property type="protein sequence ID" value="MBV4355704.1"/>
    <property type="molecule type" value="Genomic_DNA"/>
</dbReference>
<dbReference type="AlphaFoldDB" id="A0A9E2S756"/>
<reference evidence="4" key="1">
    <citation type="submission" date="2021-06" db="EMBL/GenBank/DDBJ databases">
        <authorList>
            <person name="Huq M.A."/>
        </authorList>
    </citation>
    <scope>NUCLEOTIDE SEQUENCE</scope>
    <source>
        <strain evidence="4">MAH-26</strain>
    </source>
</reference>
<evidence type="ECO:0000313" key="5">
    <source>
        <dbReference type="Proteomes" id="UP000812270"/>
    </source>
</evidence>
<sequence length="651" mass="71230">MSKASFTYHTLAIAAAISISTMSQGQYVTDYKRAGDRFYAKGDYNSAAQYYEKYLAGKNISGYGIEPYQVHKEGKVIKSDATVDLQYKLAESYRMINDYAHAEGYYKNVSQEAASQYPLSTLWYAISLRANGKYAEAKQSLNTFIDSYKTNDAYLQQAKQELANVTFIQNELNKTTNVVVNKLSSQVNKEGANYAAGWLNSNVVFTSTSNQGHVNDLYTASGNDYSDVQKLNVPFAKGKEQGTATFTADGNKVYFTRWTNNNAGDKQGIIYESSKSENGWSEPVVLNEQVNYPGSDNRQPQITADGKYLLFASNRQGGKGGFDIWFAPIENGVMGNAVNAGSAINTKGDEEAPFYHAASKTLVFASNGKTGMGGFDLFSATGKIGGTWAEAVNIGAPVNSVKDDIYFVSNGKKLLENALISSDRSSQCCLELFAVNKTYKQYLVGKVMNCSTNEPLDHADIVLQNAAGKTIGAQTTGGNGYYIIETLPGEAAVLKVNKADFEAASISVANTDADTLYNNAVCMTAVKKDIFEGKKTLVTHDINFAFRQKDLTPDSYPYLDEVAAYLKDHADAKLEIDAHTDGIGTMAFNKKLSQQRADACVDYLVKAGIAKERLIAKGFGESAPIEKETTKDGKDIPEAREKNRRVEMRLQ</sequence>
<keyword evidence="5" id="KW-1185">Reference proteome</keyword>
<dbReference type="Proteomes" id="UP000812270">
    <property type="component" value="Unassembled WGS sequence"/>
</dbReference>
<organism evidence="4 5">
    <name type="scientific">Pinibacter aurantiacus</name>
    <dbReference type="NCBI Taxonomy" id="2851599"/>
    <lineage>
        <taxon>Bacteria</taxon>
        <taxon>Pseudomonadati</taxon>
        <taxon>Bacteroidota</taxon>
        <taxon>Chitinophagia</taxon>
        <taxon>Chitinophagales</taxon>
        <taxon>Chitinophagaceae</taxon>
        <taxon>Pinibacter</taxon>
    </lineage>
</organism>
<dbReference type="PANTHER" id="PTHR30329:SF21">
    <property type="entry name" value="LIPOPROTEIN YIAD-RELATED"/>
    <property type="match status" value="1"/>
</dbReference>
<dbReference type="InterPro" id="IPR050330">
    <property type="entry name" value="Bact_OuterMem_StrucFunc"/>
</dbReference>
<dbReference type="CDD" id="cd07185">
    <property type="entry name" value="OmpA_C-like"/>
    <property type="match status" value="1"/>
</dbReference>
<evidence type="ECO:0000256" key="1">
    <source>
        <dbReference type="PROSITE-ProRule" id="PRU00473"/>
    </source>
</evidence>